<dbReference type="Proteomes" id="UP000215896">
    <property type="component" value="Unassembled WGS sequence"/>
</dbReference>
<evidence type="ECO:0008006" key="3">
    <source>
        <dbReference type="Google" id="ProtNLM"/>
    </source>
</evidence>
<sequence>MIDKNVIAAHDAWRAERLAQVTGAVGNLALVDYQPVGTEPEAVHRMPARVRREPGEPGVRVTSTGPGLRIRTAQGERPVEDETLLPFLQPDGLPLLSAGAMTADAFSLDGSDVELRLYDAQAPAFTDFDGIEAAPYDPAWALPATFEAHPEPQRVPWAFTRASDSGHTKAVPGTLHTTIGGTEHALTVFADGSALVLVFADSTTGDESYAPGRFLRVDPVASGGTITLDFNRAIVPPCGFSDFYSCPIPPAENRLAVPVRAGELRARWHNRS</sequence>
<dbReference type="PANTHER" id="PTHR41913:SF1">
    <property type="entry name" value="DUF1684 DOMAIN-CONTAINING PROTEIN"/>
    <property type="match status" value="1"/>
</dbReference>
<dbReference type="RefSeq" id="WP_094355225.1">
    <property type="nucleotide sequence ID" value="NZ_NMVK01000001.1"/>
</dbReference>
<dbReference type="AlphaFoldDB" id="A0A255GA84"/>
<gene>
    <name evidence="1" type="ORF">CGZ94_13150</name>
</gene>
<dbReference type="Pfam" id="PF07920">
    <property type="entry name" value="DUF1684"/>
    <property type="match status" value="1"/>
</dbReference>
<proteinExistence type="predicted"/>
<evidence type="ECO:0000313" key="2">
    <source>
        <dbReference type="Proteomes" id="UP000215896"/>
    </source>
</evidence>
<accession>A0A4R6LV84</accession>
<reference evidence="1 2" key="1">
    <citation type="submission" date="2017-07" db="EMBL/GenBank/DDBJ databases">
        <title>Draft whole genome sequences of clinical Proprionibacteriaceae strains.</title>
        <authorList>
            <person name="Bernier A.-M."/>
            <person name="Bernard K."/>
            <person name="Domingo M.-C."/>
        </authorList>
    </citation>
    <scope>NUCLEOTIDE SEQUENCE [LARGE SCALE GENOMIC DNA]</scope>
    <source>
        <strain evidence="1 2">NML 030167</strain>
    </source>
</reference>
<dbReference type="PANTHER" id="PTHR41913">
    <property type="entry name" value="DUF1684 DOMAIN-CONTAINING PROTEIN"/>
    <property type="match status" value="1"/>
</dbReference>
<dbReference type="OrthoDB" id="5493262at2"/>
<name>A0A255GA84_9ACTN</name>
<evidence type="ECO:0000313" key="1">
    <source>
        <dbReference type="EMBL" id="OYO12838.1"/>
    </source>
</evidence>
<comment type="caution">
    <text evidence="1">The sequence shown here is derived from an EMBL/GenBank/DDBJ whole genome shotgun (WGS) entry which is preliminary data.</text>
</comment>
<accession>A0A255GA84</accession>
<dbReference type="EMBL" id="NMVO01000014">
    <property type="protein sequence ID" value="OYO12838.1"/>
    <property type="molecule type" value="Genomic_DNA"/>
</dbReference>
<keyword evidence="2" id="KW-1185">Reference proteome</keyword>
<organism evidence="1 2">
    <name type="scientific">Enemella evansiae</name>
    <dbReference type="NCBI Taxonomy" id="2016499"/>
    <lineage>
        <taxon>Bacteria</taxon>
        <taxon>Bacillati</taxon>
        <taxon>Actinomycetota</taxon>
        <taxon>Actinomycetes</taxon>
        <taxon>Propionibacteriales</taxon>
        <taxon>Propionibacteriaceae</taxon>
        <taxon>Enemella</taxon>
    </lineage>
</organism>
<protein>
    <recommendedName>
        <fullName evidence="3">DUF1684 domain-containing protein</fullName>
    </recommendedName>
</protein>
<dbReference type="InterPro" id="IPR012467">
    <property type="entry name" value="DUF1684"/>
</dbReference>